<dbReference type="GO" id="GO:0051707">
    <property type="term" value="P:response to other organism"/>
    <property type="evidence" value="ECO:0007669"/>
    <property type="project" value="UniProtKB-ARBA"/>
</dbReference>
<dbReference type="Gene3D" id="1.10.8.430">
    <property type="entry name" value="Helical domain of apoptotic protease-activating factors"/>
    <property type="match status" value="2"/>
</dbReference>
<dbReference type="PANTHER" id="PTHR36766:SF61">
    <property type="entry name" value="NB-ARC DOMAIN DISEASE RESISTANCE PROTEIN"/>
    <property type="match status" value="1"/>
</dbReference>
<dbReference type="InterPro" id="IPR036388">
    <property type="entry name" value="WH-like_DNA-bd_sf"/>
</dbReference>
<dbReference type="Gene3D" id="3.80.10.10">
    <property type="entry name" value="Ribonuclease Inhibitor"/>
    <property type="match status" value="4"/>
</dbReference>
<dbReference type="Pfam" id="PF00931">
    <property type="entry name" value="NB-ARC"/>
    <property type="match status" value="2"/>
</dbReference>
<dbReference type="Gene3D" id="1.10.10.10">
    <property type="entry name" value="Winged helix-like DNA-binding domain superfamily/Winged helix DNA-binding domain"/>
    <property type="match status" value="2"/>
</dbReference>
<dbReference type="GO" id="GO:0006952">
    <property type="term" value="P:defense response"/>
    <property type="evidence" value="ECO:0007669"/>
    <property type="project" value="UniProtKB-KW"/>
</dbReference>
<evidence type="ECO:0000313" key="10">
    <source>
        <dbReference type="Proteomes" id="UP000467840"/>
    </source>
</evidence>
<keyword evidence="3" id="KW-0611">Plant defense</keyword>
<dbReference type="InterPro" id="IPR002182">
    <property type="entry name" value="NB-ARC"/>
</dbReference>
<proteinExistence type="predicted"/>
<gene>
    <name evidence="9" type="ORF">GH714_032747</name>
</gene>
<dbReference type="Gene3D" id="3.40.50.300">
    <property type="entry name" value="P-loop containing nucleotide triphosphate hydrolases"/>
    <property type="match status" value="2"/>
</dbReference>
<dbReference type="Pfam" id="PF18052">
    <property type="entry name" value="Rx_N"/>
    <property type="match status" value="2"/>
</dbReference>
<dbReference type="InterPro" id="IPR042197">
    <property type="entry name" value="Apaf_helical"/>
</dbReference>
<evidence type="ECO:0000256" key="2">
    <source>
        <dbReference type="ARBA" id="ARBA00022741"/>
    </source>
</evidence>
<evidence type="ECO:0008006" key="11">
    <source>
        <dbReference type="Google" id="ProtNLM"/>
    </source>
</evidence>
<evidence type="ECO:0000256" key="3">
    <source>
        <dbReference type="ARBA" id="ARBA00022821"/>
    </source>
</evidence>
<feature type="domain" description="Disease resistance R13L4/SHOC-2-like LRR" evidence="8">
    <location>
        <begin position="1319"/>
        <end position="1524"/>
    </location>
</feature>
<dbReference type="InterPro" id="IPR041118">
    <property type="entry name" value="Rx_N"/>
</dbReference>
<keyword evidence="4" id="KW-0067">ATP-binding</keyword>
<feature type="domain" description="NB-ARC" evidence="5">
    <location>
        <begin position="171"/>
        <end position="344"/>
    </location>
</feature>
<feature type="domain" description="NB-ARC" evidence="5">
    <location>
        <begin position="925"/>
        <end position="1096"/>
    </location>
</feature>
<feature type="domain" description="Disease resistance R13L4/SHOC-2-like LRR" evidence="8">
    <location>
        <begin position="566"/>
        <end position="778"/>
    </location>
</feature>
<protein>
    <recommendedName>
        <fullName evidence="11">Disease resistance protein RGA3</fullName>
    </recommendedName>
</protein>
<dbReference type="Pfam" id="PF23598">
    <property type="entry name" value="LRR_14"/>
    <property type="match status" value="2"/>
</dbReference>
<dbReference type="GO" id="GO:0005524">
    <property type="term" value="F:ATP binding"/>
    <property type="evidence" value="ECO:0007669"/>
    <property type="project" value="UniProtKB-KW"/>
</dbReference>
<dbReference type="SUPFAM" id="SSF52058">
    <property type="entry name" value="L domain-like"/>
    <property type="match status" value="2"/>
</dbReference>
<evidence type="ECO:0000259" key="5">
    <source>
        <dbReference type="Pfam" id="PF00931"/>
    </source>
</evidence>
<feature type="domain" description="Disease resistance N-terminal" evidence="6">
    <location>
        <begin position="11"/>
        <end position="100"/>
    </location>
</feature>
<dbReference type="InterPro" id="IPR032675">
    <property type="entry name" value="LRR_dom_sf"/>
</dbReference>
<organism evidence="9 10">
    <name type="scientific">Hevea brasiliensis</name>
    <name type="common">Para rubber tree</name>
    <name type="synonym">Siphonia brasiliensis</name>
    <dbReference type="NCBI Taxonomy" id="3981"/>
    <lineage>
        <taxon>Eukaryota</taxon>
        <taxon>Viridiplantae</taxon>
        <taxon>Streptophyta</taxon>
        <taxon>Embryophyta</taxon>
        <taxon>Tracheophyta</taxon>
        <taxon>Spermatophyta</taxon>
        <taxon>Magnoliopsida</taxon>
        <taxon>eudicotyledons</taxon>
        <taxon>Gunneridae</taxon>
        <taxon>Pentapetalae</taxon>
        <taxon>rosids</taxon>
        <taxon>fabids</taxon>
        <taxon>Malpighiales</taxon>
        <taxon>Euphorbiaceae</taxon>
        <taxon>Crotonoideae</taxon>
        <taxon>Micrandreae</taxon>
        <taxon>Hevea</taxon>
    </lineage>
</organism>
<dbReference type="InterPro" id="IPR055414">
    <property type="entry name" value="LRR_R13L4/SHOC2-like"/>
</dbReference>
<evidence type="ECO:0000259" key="8">
    <source>
        <dbReference type="Pfam" id="PF23598"/>
    </source>
</evidence>
<keyword evidence="1" id="KW-0677">Repeat</keyword>
<dbReference type="SUPFAM" id="SSF52540">
    <property type="entry name" value="P-loop containing nucleoside triphosphate hydrolases"/>
    <property type="match status" value="2"/>
</dbReference>
<dbReference type="InterPro" id="IPR038005">
    <property type="entry name" value="RX-like_CC"/>
</dbReference>
<dbReference type="FunFam" id="3.40.50.300:FF:001091">
    <property type="entry name" value="Probable disease resistance protein At1g61300"/>
    <property type="match status" value="2"/>
</dbReference>
<evidence type="ECO:0000256" key="1">
    <source>
        <dbReference type="ARBA" id="ARBA00022737"/>
    </source>
</evidence>
<dbReference type="Gene3D" id="1.20.5.4130">
    <property type="match status" value="1"/>
</dbReference>
<evidence type="ECO:0000259" key="7">
    <source>
        <dbReference type="Pfam" id="PF23559"/>
    </source>
</evidence>
<reference evidence="9 10" key="1">
    <citation type="journal article" date="2020" name="Mol. Plant">
        <title>The Chromosome-Based Rubber Tree Genome Provides New Insights into Spurge Genome Evolution and Rubber Biosynthesis.</title>
        <authorList>
            <person name="Liu J."/>
            <person name="Shi C."/>
            <person name="Shi C.C."/>
            <person name="Li W."/>
            <person name="Zhang Q.J."/>
            <person name="Zhang Y."/>
            <person name="Li K."/>
            <person name="Lu H.F."/>
            <person name="Shi C."/>
            <person name="Zhu S.T."/>
            <person name="Xiao Z.Y."/>
            <person name="Nan H."/>
            <person name="Yue Y."/>
            <person name="Zhu X.G."/>
            <person name="Wu Y."/>
            <person name="Hong X.N."/>
            <person name="Fan G.Y."/>
            <person name="Tong Y."/>
            <person name="Zhang D."/>
            <person name="Mao C.L."/>
            <person name="Liu Y.L."/>
            <person name="Hao S.J."/>
            <person name="Liu W.Q."/>
            <person name="Lv M.Q."/>
            <person name="Zhang H.B."/>
            <person name="Liu Y."/>
            <person name="Hu-Tang G.R."/>
            <person name="Wang J.P."/>
            <person name="Wang J.H."/>
            <person name="Sun Y.H."/>
            <person name="Ni S.B."/>
            <person name="Chen W.B."/>
            <person name="Zhang X.C."/>
            <person name="Jiao Y.N."/>
            <person name="Eichler E.E."/>
            <person name="Li G.H."/>
            <person name="Liu X."/>
            <person name="Gao L.Z."/>
        </authorList>
    </citation>
    <scope>NUCLEOTIDE SEQUENCE [LARGE SCALE GENOMIC DNA]</scope>
    <source>
        <strain evidence="10">cv. GT1</strain>
        <tissue evidence="9">Leaf</tissue>
    </source>
</reference>
<sequence length="1669" mass="191515">MAESFLFNIAESVVGKLGSLALQEFFLAWGLESELGKIMKILGAIQAVLFDAEQKGSHNQGIEAWLGMLKDVLYDAEDVVDEFECEALRRKVVKSGYTTQKVRRFFSSSNPLAFRFRMGHKLKQIRERVAEIAALKSDFGLTEQIFDRHVIHRKREMTHSFIDASNVIGREQVRDNVIETLLPSVDGENVSIIPIVGIGGIGKTTLAKLVYNDQRIVTHFDLKLWVCVSDVFELDKVIIKILDSASPGQRCTDTGIDQLQRTLREALNGRKYLLILDDVWSEDPRKWGELKTLLMGGADGSKIIVTTRSQRVAEVMGTVSVHNLSLLSHQDCLSLFFKCAFKGQQGKQNSNLKRIGEEIVRKCKGVPLAVITLGSLLYSVTDERHWEFVRDNEIWKSEEKENDILLALRLSYEHLPSYLKRCFAYCSIFPKDYVMDDIELVYLWMANGLVQSSNENQELEDIGLRYFKELCSRCFFQEFSEYAGNVKCKMHDLIHDLALSVTQNECSMVRTSTQQIPKSVRHISFPYPELLPNDLPESLQNLDRVRIICCESERKEGISSEAFIKTCFSRFQYLRFLNLSHSRFEVLPTSIGNLKHLKYLNLWQSHTIQRLPNSICKLQSLQVLLLFGCWSLEELPKDIKYMINLRWLWISMKQNYLPTGGIGCLKSLRFLFISWCDNLEYLFEDMQGLKKLRRLIISDCRRLISLPQSIKCLTALETLCIKGCENLDLIMEEGEENRYPTQFSLQKLELESLPKLVEFPQWLIQGSTNSLKVMKVEYCRKLRKLPECLLNMASLQEFQIRDCPQLNNDPIRKAGKNHELTIWLSKLKDACYDAEDIVDEFECEALLRQSTDSKVRRFFSRSNNPLVFRFKIGNRMKEIRERLDEISAQKGKFHLTERLVDERVVYRRREMTHSFVQASDVIGRESDRDKIIEYLLHHGELENLSVVPIVGIGGLGKTTLAKMVYNDERVDRNFQLKMWVCVSEDFDVTRLAKEITSSATGRSYGDLTMDQLQARLRRSLAGRKFLLVLDDVWNENLVRWVELRGLLEGCAMGSKIIVTTRSSKVASIMGIELAYNLPGLPHKDCLSLFLKWAFNAGQEKQYPNLVDIGNEIVRKCGGVPLAVRTLGSLLYASTDERHWLSIRDNEIWKLKQEENDILPVLKLSYDQIPSYLKRCFAYCSLFPKNYVLYSFELVQFWMAHGLLDLPGEDQESEDHGMQYVKELWSRSFFQDVEDHGFFFTCKMHDLVHDLAISVAQSECSTVTFLTPTVNEKIRHFSFLGTNLPGQEVPKFLHKLDRVRTIFFPVRGMGPSSETFIDACLSRFKHLRVLNLSDSCFEALPNSIGTLKHLRYLDLYRNRKITKLPNSICKLQNLQTLRLEECEKLEEIPRDIKNMSNLRFLEITTKQTSMLENGIECLSSLRYLSLFECGNLEHLFEGMQFLTSLRTLVITSCGSLTCLPHSLKHLSALETLVIGDCAKLNLMEMEYNEDFDLSLTSLVIGELPQLVTLPHWLQGCASTLQYIYIDDCPNFTALPDWTRNLTSLKRLEIIRCPELFSLPEEMHCLTALRELKIGLCPELRESPDVFGLTGLLGFVDNLALIGRAIGVKMGYCGYGDSTGIDSQQNFPPPPEFRVLHMMPPSCLACICIIHHIVAFVTARSPELIVDIAVM</sequence>
<comment type="caution">
    <text evidence="9">The sequence shown here is derived from an EMBL/GenBank/DDBJ whole genome shotgun (WGS) entry which is preliminary data.</text>
</comment>
<dbReference type="PANTHER" id="PTHR36766">
    <property type="entry name" value="PLANT BROAD-SPECTRUM MILDEW RESISTANCE PROTEIN RPW8"/>
    <property type="match status" value="1"/>
</dbReference>
<evidence type="ECO:0000256" key="4">
    <source>
        <dbReference type="ARBA" id="ARBA00022840"/>
    </source>
</evidence>
<evidence type="ECO:0000313" key="9">
    <source>
        <dbReference type="EMBL" id="KAF2307864.1"/>
    </source>
</evidence>
<dbReference type="InterPro" id="IPR027417">
    <property type="entry name" value="P-loop_NTPase"/>
</dbReference>
<dbReference type="EMBL" id="JAAGAX010000008">
    <property type="protein sequence ID" value="KAF2307864.1"/>
    <property type="molecule type" value="Genomic_DNA"/>
</dbReference>
<dbReference type="CDD" id="cd14798">
    <property type="entry name" value="RX-CC_like"/>
    <property type="match status" value="1"/>
</dbReference>
<dbReference type="FunFam" id="1.10.10.10:FF:000322">
    <property type="entry name" value="Probable disease resistance protein At1g63360"/>
    <property type="match status" value="2"/>
</dbReference>
<dbReference type="Proteomes" id="UP000467840">
    <property type="component" value="Chromosome 9"/>
</dbReference>
<feature type="domain" description="Disease resistance protein winged helix" evidence="7">
    <location>
        <begin position="1181"/>
        <end position="1251"/>
    </location>
</feature>
<accession>A0A6A6M3J9</accession>
<dbReference type="InterPro" id="IPR058922">
    <property type="entry name" value="WHD_DRP"/>
</dbReference>
<name>A0A6A6M3J9_HEVBR</name>
<keyword evidence="10" id="KW-1185">Reference proteome</keyword>
<evidence type="ECO:0000259" key="6">
    <source>
        <dbReference type="Pfam" id="PF18052"/>
    </source>
</evidence>
<dbReference type="PRINTS" id="PR00364">
    <property type="entry name" value="DISEASERSIST"/>
</dbReference>
<dbReference type="GO" id="GO:0043531">
    <property type="term" value="F:ADP binding"/>
    <property type="evidence" value="ECO:0007669"/>
    <property type="project" value="InterPro"/>
</dbReference>
<dbReference type="Pfam" id="PF23559">
    <property type="entry name" value="WHD_DRP"/>
    <property type="match status" value="2"/>
</dbReference>
<feature type="domain" description="Disease resistance protein winged helix" evidence="7">
    <location>
        <begin position="428"/>
        <end position="498"/>
    </location>
</feature>
<keyword evidence="2" id="KW-0547">Nucleotide-binding</keyword>
<feature type="domain" description="Disease resistance N-terminal" evidence="6">
    <location>
        <begin position="812"/>
        <end position="857"/>
    </location>
</feature>